<evidence type="ECO:0000256" key="6">
    <source>
        <dbReference type="ARBA" id="ARBA00032755"/>
    </source>
</evidence>
<gene>
    <name evidence="8" type="ORF">UFOPK1561_00317</name>
</gene>
<sequence>MTKTYRGYSLDQVAKTIDHSILKPDFSYADVQAGAELALKFNTASYCIRPMDVAMAAKLLAGSTVNVCTVIGFPHGSTTTATKAFETQDAIANGATEIDMVINVSALLSGDFDYVEKDIKAVVDVAHAKGASVKVIFETCFLNDEQIIKACQLTENAGADYVKTSTGFGSEGATSHNVALMKKTVGDRLKVKSSGGVRTLDQLLDYMDLGVTRSGCSATAQVLEEFVAKAQ</sequence>
<dbReference type="Gene3D" id="3.20.20.70">
    <property type="entry name" value="Aldolase class I"/>
    <property type="match status" value="1"/>
</dbReference>
<dbReference type="PIRSF" id="PIRSF001357">
    <property type="entry name" value="DeoC"/>
    <property type="match status" value="1"/>
</dbReference>
<name>A0A6J6CJB3_9ZZZZ</name>
<dbReference type="GO" id="GO:0009264">
    <property type="term" value="P:deoxyribonucleotide catabolic process"/>
    <property type="evidence" value="ECO:0007669"/>
    <property type="project" value="InterPro"/>
</dbReference>
<evidence type="ECO:0000313" key="8">
    <source>
        <dbReference type="EMBL" id="CAB4551582.1"/>
    </source>
</evidence>
<evidence type="ECO:0000256" key="2">
    <source>
        <dbReference type="ARBA" id="ARBA00012515"/>
    </source>
</evidence>
<dbReference type="GO" id="GO:0016052">
    <property type="term" value="P:carbohydrate catabolic process"/>
    <property type="evidence" value="ECO:0007669"/>
    <property type="project" value="TreeGrafter"/>
</dbReference>
<dbReference type="HAMAP" id="MF_00114">
    <property type="entry name" value="DeoC_type1"/>
    <property type="match status" value="1"/>
</dbReference>
<proteinExistence type="inferred from homology"/>
<evidence type="ECO:0000256" key="3">
    <source>
        <dbReference type="ARBA" id="ARBA00022490"/>
    </source>
</evidence>
<comment type="catalytic activity">
    <reaction evidence="7">
        <text>2-deoxy-D-ribose 5-phosphate = D-glyceraldehyde 3-phosphate + acetaldehyde</text>
        <dbReference type="Rhea" id="RHEA:12821"/>
        <dbReference type="ChEBI" id="CHEBI:15343"/>
        <dbReference type="ChEBI" id="CHEBI:59776"/>
        <dbReference type="ChEBI" id="CHEBI:62877"/>
        <dbReference type="EC" id="4.1.2.4"/>
    </reaction>
</comment>
<dbReference type="PANTHER" id="PTHR10889:SF1">
    <property type="entry name" value="DEOXYRIBOSE-PHOSPHATE ALDOLASE"/>
    <property type="match status" value="1"/>
</dbReference>
<evidence type="ECO:0000256" key="1">
    <source>
        <dbReference type="ARBA" id="ARBA00010936"/>
    </source>
</evidence>
<keyword evidence="4" id="KW-0456">Lyase</keyword>
<dbReference type="FunFam" id="3.20.20.70:FF:000044">
    <property type="entry name" value="Deoxyribose-phosphate aldolase"/>
    <property type="match status" value="1"/>
</dbReference>
<dbReference type="Pfam" id="PF01791">
    <property type="entry name" value="DeoC"/>
    <property type="match status" value="1"/>
</dbReference>
<dbReference type="SMART" id="SM01133">
    <property type="entry name" value="DeoC"/>
    <property type="match status" value="1"/>
</dbReference>
<dbReference type="NCBIfam" id="TIGR00126">
    <property type="entry name" value="deoC"/>
    <property type="match status" value="1"/>
</dbReference>
<dbReference type="InterPro" id="IPR011343">
    <property type="entry name" value="DeoC"/>
</dbReference>
<dbReference type="EMBL" id="CAEZSZ010000021">
    <property type="protein sequence ID" value="CAB4551582.1"/>
    <property type="molecule type" value="Genomic_DNA"/>
</dbReference>
<evidence type="ECO:0000256" key="4">
    <source>
        <dbReference type="ARBA" id="ARBA00023239"/>
    </source>
</evidence>
<dbReference type="GO" id="GO:0004139">
    <property type="term" value="F:deoxyribose-phosphate aldolase activity"/>
    <property type="evidence" value="ECO:0007669"/>
    <property type="project" value="UniProtKB-EC"/>
</dbReference>
<dbReference type="InterPro" id="IPR013785">
    <property type="entry name" value="Aldolase_TIM"/>
</dbReference>
<dbReference type="EC" id="4.1.2.4" evidence="2"/>
<keyword evidence="5" id="KW-0704">Schiff base</keyword>
<dbReference type="InterPro" id="IPR002915">
    <property type="entry name" value="DeoC/FbaB/LacD_aldolase"/>
</dbReference>
<reference evidence="8" key="1">
    <citation type="submission" date="2020-05" db="EMBL/GenBank/DDBJ databases">
        <authorList>
            <person name="Chiriac C."/>
            <person name="Salcher M."/>
            <person name="Ghai R."/>
            <person name="Kavagutti S V."/>
        </authorList>
    </citation>
    <scope>NUCLEOTIDE SEQUENCE</scope>
</reference>
<dbReference type="PANTHER" id="PTHR10889">
    <property type="entry name" value="DEOXYRIBOSE-PHOSPHATE ALDOLASE"/>
    <property type="match status" value="1"/>
</dbReference>
<dbReference type="AlphaFoldDB" id="A0A6J6CJB3"/>
<evidence type="ECO:0000256" key="5">
    <source>
        <dbReference type="ARBA" id="ARBA00023270"/>
    </source>
</evidence>
<keyword evidence="3" id="KW-0963">Cytoplasm</keyword>
<dbReference type="GO" id="GO:0005737">
    <property type="term" value="C:cytoplasm"/>
    <property type="evidence" value="ECO:0007669"/>
    <property type="project" value="InterPro"/>
</dbReference>
<dbReference type="SUPFAM" id="SSF51569">
    <property type="entry name" value="Aldolase"/>
    <property type="match status" value="1"/>
</dbReference>
<accession>A0A6J6CJB3</accession>
<evidence type="ECO:0000256" key="7">
    <source>
        <dbReference type="ARBA" id="ARBA00048791"/>
    </source>
</evidence>
<dbReference type="InterPro" id="IPR028581">
    <property type="entry name" value="DeoC_typeI"/>
</dbReference>
<dbReference type="CDD" id="cd00959">
    <property type="entry name" value="DeoC"/>
    <property type="match status" value="1"/>
</dbReference>
<organism evidence="8">
    <name type="scientific">freshwater metagenome</name>
    <dbReference type="NCBI Taxonomy" id="449393"/>
    <lineage>
        <taxon>unclassified sequences</taxon>
        <taxon>metagenomes</taxon>
        <taxon>ecological metagenomes</taxon>
    </lineage>
</organism>
<protein>
    <recommendedName>
        <fullName evidence="2">deoxyribose-phosphate aldolase</fullName>
        <ecNumber evidence="2">4.1.2.4</ecNumber>
    </recommendedName>
    <alternativeName>
        <fullName evidence="6">2-deoxy-D-ribose 5-phosphate aldolase</fullName>
    </alternativeName>
</protein>
<comment type="similarity">
    <text evidence="1">Belongs to the DeoC/FbaB aldolase family. DeoC type 1 subfamily.</text>
</comment>